<reference evidence="2" key="2">
    <citation type="submission" date="2022-01" db="EMBL/GenBank/DDBJ databases">
        <authorList>
            <person name="Yamashiro T."/>
            <person name="Shiraishi A."/>
            <person name="Satake H."/>
            <person name="Nakayama K."/>
        </authorList>
    </citation>
    <scope>NUCLEOTIDE SEQUENCE</scope>
</reference>
<dbReference type="InterPro" id="IPR056924">
    <property type="entry name" value="SH3_Tf2-1"/>
</dbReference>
<evidence type="ECO:0000313" key="3">
    <source>
        <dbReference type="Proteomes" id="UP001151760"/>
    </source>
</evidence>
<reference evidence="2" key="1">
    <citation type="journal article" date="2022" name="Int. J. Mol. Sci.">
        <title>Draft Genome of Tanacetum Coccineum: Genomic Comparison of Closely Related Tanacetum-Family Plants.</title>
        <authorList>
            <person name="Yamashiro T."/>
            <person name="Shiraishi A."/>
            <person name="Nakayama K."/>
            <person name="Satake H."/>
        </authorList>
    </citation>
    <scope>NUCLEOTIDE SEQUENCE</scope>
</reference>
<sequence length="141" mass="16757">MLQVSRRKSVIRFGKRGKLNPWYIGPFKILDMISPVAYKLELFEELSNVHNTFHVSNLKKCLSDESLVIPMKELQLDDKLNFVKEQIEIMDQEVKQLKQSRIPIVKGRWNSKRGPEFTWEREDEIHSKYPHWFSNITLVSN</sequence>
<dbReference type="PANTHER" id="PTHR46148">
    <property type="entry name" value="CHROMO DOMAIN-CONTAINING PROTEIN"/>
    <property type="match status" value="1"/>
</dbReference>
<gene>
    <name evidence="2" type="ORF">Tco_0624564</name>
</gene>
<organism evidence="2 3">
    <name type="scientific">Tanacetum coccineum</name>
    <dbReference type="NCBI Taxonomy" id="301880"/>
    <lineage>
        <taxon>Eukaryota</taxon>
        <taxon>Viridiplantae</taxon>
        <taxon>Streptophyta</taxon>
        <taxon>Embryophyta</taxon>
        <taxon>Tracheophyta</taxon>
        <taxon>Spermatophyta</taxon>
        <taxon>Magnoliopsida</taxon>
        <taxon>eudicotyledons</taxon>
        <taxon>Gunneridae</taxon>
        <taxon>Pentapetalae</taxon>
        <taxon>asterids</taxon>
        <taxon>campanulids</taxon>
        <taxon>Asterales</taxon>
        <taxon>Asteraceae</taxon>
        <taxon>Asteroideae</taxon>
        <taxon>Anthemideae</taxon>
        <taxon>Anthemidinae</taxon>
        <taxon>Tanacetum</taxon>
    </lineage>
</organism>
<keyword evidence="3" id="KW-1185">Reference proteome</keyword>
<name>A0ABQ4WEA3_9ASTR</name>
<feature type="domain" description="Tf2-1-like SH3-like" evidence="1">
    <location>
        <begin position="2"/>
        <end position="61"/>
    </location>
</feature>
<accession>A0ABQ4WEA3</accession>
<comment type="caution">
    <text evidence="2">The sequence shown here is derived from an EMBL/GenBank/DDBJ whole genome shotgun (WGS) entry which is preliminary data.</text>
</comment>
<dbReference type="PANTHER" id="PTHR46148:SF59">
    <property type="entry name" value="NUCLEOTIDYLTRANSFERASE, RIBONUCLEASE H"/>
    <property type="match status" value="1"/>
</dbReference>
<dbReference type="Proteomes" id="UP001151760">
    <property type="component" value="Unassembled WGS sequence"/>
</dbReference>
<proteinExistence type="predicted"/>
<evidence type="ECO:0000313" key="2">
    <source>
        <dbReference type="EMBL" id="GJS51202.1"/>
    </source>
</evidence>
<dbReference type="Pfam" id="PF24626">
    <property type="entry name" value="SH3_Tf2-1"/>
    <property type="match status" value="1"/>
</dbReference>
<evidence type="ECO:0000259" key="1">
    <source>
        <dbReference type="Pfam" id="PF24626"/>
    </source>
</evidence>
<dbReference type="EMBL" id="BQNB010008569">
    <property type="protein sequence ID" value="GJS51202.1"/>
    <property type="molecule type" value="Genomic_DNA"/>
</dbReference>
<protein>
    <recommendedName>
        <fullName evidence="1">Tf2-1-like SH3-like domain-containing protein</fullName>
    </recommendedName>
</protein>